<protein>
    <submittedName>
        <fullName evidence="5">Aldehyde dehydrogenase (NAD+)/betaine-aldehyde dehydrogenase</fullName>
        <ecNumber evidence="5">1.2.1.3</ecNumber>
        <ecNumber evidence="5">1.2.1.8</ecNumber>
    </submittedName>
</protein>
<keyword evidence="1 3" id="KW-0560">Oxidoreductase</keyword>
<dbReference type="InterPro" id="IPR016163">
    <property type="entry name" value="Ald_DH_C"/>
</dbReference>
<dbReference type="EC" id="1.2.1.3" evidence="5"/>
<dbReference type="EC" id="1.2.1.8" evidence="5"/>
<dbReference type="RefSeq" id="WP_310059239.1">
    <property type="nucleotide sequence ID" value="NZ_JAVDVQ010000014.1"/>
</dbReference>
<dbReference type="InterPro" id="IPR016161">
    <property type="entry name" value="Ald_DH/histidinol_DH"/>
</dbReference>
<organism evidence="5 6">
    <name type="scientific">Arthrobacter ginsengisoli</name>
    <dbReference type="NCBI Taxonomy" id="1356565"/>
    <lineage>
        <taxon>Bacteria</taxon>
        <taxon>Bacillati</taxon>
        <taxon>Actinomycetota</taxon>
        <taxon>Actinomycetes</taxon>
        <taxon>Micrococcales</taxon>
        <taxon>Micrococcaceae</taxon>
        <taxon>Arthrobacter</taxon>
    </lineage>
</organism>
<evidence type="ECO:0000256" key="1">
    <source>
        <dbReference type="ARBA" id="ARBA00023002"/>
    </source>
</evidence>
<feature type="domain" description="Aldehyde dehydrogenase" evidence="4">
    <location>
        <begin position="22"/>
        <end position="468"/>
    </location>
</feature>
<dbReference type="Proteomes" id="UP001252243">
    <property type="component" value="Unassembled WGS sequence"/>
</dbReference>
<feature type="active site" evidence="2">
    <location>
        <position position="250"/>
    </location>
</feature>
<dbReference type="Pfam" id="PF00171">
    <property type="entry name" value="Aldedh"/>
    <property type="match status" value="1"/>
</dbReference>
<dbReference type="PANTHER" id="PTHR11699">
    <property type="entry name" value="ALDEHYDE DEHYDROGENASE-RELATED"/>
    <property type="match status" value="1"/>
</dbReference>
<dbReference type="SUPFAM" id="SSF53720">
    <property type="entry name" value="ALDH-like"/>
    <property type="match status" value="1"/>
</dbReference>
<accession>A0ABU1UFD1</accession>
<dbReference type="InterPro" id="IPR016162">
    <property type="entry name" value="Ald_DH_N"/>
</dbReference>
<evidence type="ECO:0000313" key="5">
    <source>
        <dbReference type="EMBL" id="MDR7083830.1"/>
    </source>
</evidence>
<comment type="caution">
    <text evidence="5">The sequence shown here is derived from an EMBL/GenBank/DDBJ whole genome shotgun (WGS) entry which is preliminary data.</text>
</comment>
<name>A0ABU1UFD1_9MICC</name>
<evidence type="ECO:0000256" key="3">
    <source>
        <dbReference type="RuleBase" id="RU003345"/>
    </source>
</evidence>
<evidence type="ECO:0000259" key="4">
    <source>
        <dbReference type="Pfam" id="PF00171"/>
    </source>
</evidence>
<gene>
    <name evidence="5" type="ORF">J2X01_003130</name>
</gene>
<dbReference type="Gene3D" id="3.40.605.10">
    <property type="entry name" value="Aldehyde Dehydrogenase, Chain A, domain 1"/>
    <property type="match status" value="1"/>
</dbReference>
<dbReference type="InterPro" id="IPR015657">
    <property type="entry name" value="Aminobutyraldehyde_DH"/>
</dbReference>
<evidence type="ECO:0000313" key="6">
    <source>
        <dbReference type="Proteomes" id="UP001252243"/>
    </source>
</evidence>
<keyword evidence="6" id="KW-1185">Reference proteome</keyword>
<dbReference type="PROSITE" id="PS00687">
    <property type="entry name" value="ALDEHYDE_DEHYDR_GLU"/>
    <property type="match status" value="1"/>
</dbReference>
<dbReference type="GO" id="GO:0008802">
    <property type="term" value="F:betaine-aldehyde dehydrogenase (NAD+) activity"/>
    <property type="evidence" value="ECO:0007669"/>
    <property type="project" value="UniProtKB-EC"/>
</dbReference>
<dbReference type="InterPro" id="IPR015590">
    <property type="entry name" value="Aldehyde_DH_dom"/>
</dbReference>
<sequence length="473" mass="49939">MITLHNIINGEIAPAADGTAAATLPFFDPTTGAQLGTAPDSDADTVDRAFQAAHTAFQSYKRTTPAERQAMMLKLADLIEANVDRLLDAEVACTGKPRPGTREVEILRGADQLRFFAGACRVVSGTAQTEYVRGFSSTVRREPLGVVAQITPWNYPFMMAIWKIGPALAAGNTLVLKPADTTPWSTLVLGELAQEAYPAGVVNIICGGRGTGAAMVDHEIPEMVSITGSTRAGAQVMSAASKTLKDVHLELGGKAPAIVFADTDIDLAAREIALGAFFNAGQDCTAVTRVLVEEPIHQEFGAALAAAAAALQVGGDAADLGPLNSAAQLDRVEGFMSRLPANAKILAGGKRMGAGYYFEPTVIDGVFQADEVVCEEIFGPVVTVQPFRNEAEAVELANGTKYALASSVWSNNHGIVTRVSNELDFGSVWINCHQVIPAEAPHGGFKHSGTGKDLSVFGLEDYTRIKSVTTSHR</sequence>
<evidence type="ECO:0000256" key="2">
    <source>
        <dbReference type="PROSITE-ProRule" id="PRU10007"/>
    </source>
</evidence>
<comment type="similarity">
    <text evidence="3">Belongs to the aldehyde dehydrogenase family.</text>
</comment>
<dbReference type="CDD" id="cd07092">
    <property type="entry name" value="ALDH_ABALDH-YdcW"/>
    <property type="match status" value="1"/>
</dbReference>
<dbReference type="InterPro" id="IPR029510">
    <property type="entry name" value="Ald_DH_CS_GLU"/>
</dbReference>
<proteinExistence type="inferred from homology"/>
<dbReference type="InterPro" id="IPR016160">
    <property type="entry name" value="Ald_DH_CS_CYS"/>
</dbReference>
<dbReference type="Gene3D" id="3.40.309.10">
    <property type="entry name" value="Aldehyde Dehydrogenase, Chain A, domain 2"/>
    <property type="match status" value="1"/>
</dbReference>
<reference evidence="5 6" key="1">
    <citation type="submission" date="2023-07" db="EMBL/GenBank/DDBJ databases">
        <title>Sorghum-associated microbial communities from plants grown in Nebraska, USA.</title>
        <authorList>
            <person name="Schachtman D."/>
        </authorList>
    </citation>
    <scope>NUCLEOTIDE SEQUENCE [LARGE SCALE GENOMIC DNA]</scope>
    <source>
        <strain evidence="5 6">BE167</strain>
    </source>
</reference>
<dbReference type="EMBL" id="JAVDVQ010000014">
    <property type="protein sequence ID" value="MDR7083830.1"/>
    <property type="molecule type" value="Genomic_DNA"/>
</dbReference>
<dbReference type="PROSITE" id="PS00070">
    <property type="entry name" value="ALDEHYDE_DEHYDR_CYS"/>
    <property type="match status" value="1"/>
</dbReference>